<dbReference type="Proteomes" id="UP000064921">
    <property type="component" value="Chromosome"/>
</dbReference>
<evidence type="ECO:0000313" key="10">
    <source>
        <dbReference type="EMBL" id="ALV26704.1"/>
    </source>
</evidence>
<dbReference type="EMBL" id="CP013068">
    <property type="protein sequence ID" value="ALV26704.1"/>
    <property type="molecule type" value="Genomic_DNA"/>
</dbReference>
<comment type="similarity">
    <text evidence="2">Belongs to the ABC-2 integral membrane protein family.</text>
</comment>
<dbReference type="GO" id="GO:0005886">
    <property type="term" value="C:plasma membrane"/>
    <property type="evidence" value="ECO:0007669"/>
    <property type="project" value="UniProtKB-SubCell"/>
</dbReference>
<evidence type="ECO:0000256" key="5">
    <source>
        <dbReference type="ARBA" id="ARBA00022692"/>
    </source>
</evidence>
<name>A0A0U3NAF0_9HYPH</name>
<evidence type="ECO:0000313" key="11">
    <source>
        <dbReference type="Proteomes" id="UP000064921"/>
    </source>
</evidence>
<dbReference type="AlphaFoldDB" id="A0A0U3NAF0"/>
<keyword evidence="7 8" id="KW-0472">Membrane</keyword>
<dbReference type="InterPro" id="IPR013525">
    <property type="entry name" value="ABC2_TM"/>
</dbReference>
<dbReference type="PANTHER" id="PTHR30413:SF8">
    <property type="entry name" value="TRANSPORT PERMEASE PROTEIN"/>
    <property type="match status" value="1"/>
</dbReference>
<keyword evidence="6 8" id="KW-1133">Transmembrane helix</keyword>
<sequence length="101" mass="11223">MLFSALSIHYKDVPMVIPIILQIGMFASPVIYPPSLVPDRFLFLLHLNPVATIISGVRWTIYGAPPPDMPALATSGAVSVAIVLWALYYFNEVQRAYTDKM</sequence>
<reference evidence="10 11" key="1">
    <citation type="submission" date="2015-10" db="EMBL/GenBank/DDBJ databases">
        <title>The world's first case of liver abscess caused by Pannonibacter phragmitetus.</title>
        <authorList>
            <person name="Ming D."/>
            <person name="Wang M."/>
            <person name="Zhou Y."/>
            <person name="Jiang T."/>
            <person name="Hu S."/>
        </authorList>
    </citation>
    <scope>NUCLEOTIDE SEQUENCE [LARGE SCALE GENOMIC DNA]</scope>
    <source>
        <strain evidence="10 11">31801</strain>
    </source>
</reference>
<evidence type="ECO:0000256" key="4">
    <source>
        <dbReference type="ARBA" id="ARBA00022475"/>
    </source>
</evidence>
<dbReference type="KEGG" id="pphr:APZ00_06100"/>
<evidence type="ECO:0000256" key="2">
    <source>
        <dbReference type="ARBA" id="ARBA00007783"/>
    </source>
</evidence>
<evidence type="ECO:0000256" key="1">
    <source>
        <dbReference type="ARBA" id="ARBA00004429"/>
    </source>
</evidence>
<keyword evidence="3" id="KW-0813">Transport</keyword>
<feature type="transmembrane region" description="Helical" evidence="8">
    <location>
        <begin position="41"/>
        <end position="59"/>
    </location>
</feature>
<feature type="transmembrane region" description="Helical" evidence="8">
    <location>
        <begin position="15"/>
        <end position="32"/>
    </location>
</feature>
<dbReference type="GO" id="GO:0015920">
    <property type="term" value="P:lipopolysaccharide transport"/>
    <property type="evidence" value="ECO:0007669"/>
    <property type="project" value="TreeGrafter"/>
</dbReference>
<gene>
    <name evidence="10" type="ORF">APZ00_06100</name>
</gene>
<comment type="subcellular location">
    <subcellularLocation>
        <location evidence="1">Cell inner membrane</location>
        <topology evidence="1">Multi-pass membrane protein</topology>
    </subcellularLocation>
</comment>
<dbReference type="GO" id="GO:0140359">
    <property type="term" value="F:ABC-type transporter activity"/>
    <property type="evidence" value="ECO:0007669"/>
    <property type="project" value="InterPro"/>
</dbReference>
<dbReference type="Pfam" id="PF01061">
    <property type="entry name" value="ABC2_membrane"/>
    <property type="match status" value="1"/>
</dbReference>
<dbReference type="PANTHER" id="PTHR30413">
    <property type="entry name" value="INNER MEMBRANE TRANSPORT PERMEASE"/>
    <property type="match status" value="1"/>
</dbReference>
<evidence type="ECO:0000256" key="8">
    <source>
        <dbReference type="SAM" id="Phobius"/>
    </source>
</evidence>
<feature type="domain" description="ABC-2 type transporter transmembrane" evidence="9">
    <location>
        <begin position="1"/>
        <end position="62"/>
    </location>
</feature>
<accession>A0A0U3NAF0</accession>
<keyword evidence="11" id="KW-1185">Reference proteome</keyword>
<organism evidence="10 11">
    <name type="scientific">Pannonibacter phragmitetus</name>
    <dbReference type="NCBI Taxonomy" id="121719"/>
    <lineage>
        <taxon>Bacteria</taxon>
        <taxon>Pseudomonadati</taxon>
        <taxon>Pseudomonadota</taxon>
        <taxon>Alphaproteobacteria</taxon>
        <taxon>Hyphomicrobiales</taxon>
        <taxon>Stappiaceae</taxon>
        <taxon>Pannonibacter</taxon>
    </lineage>
</organism>
<protein>
    <recommendedName>
        <fullName evidence="9">ABC-2 type transporter transmembrane domain-containing protein</fullName>
    </recommendedName>
</protein>
<keyword evidence="5 8" id="KW-0812">Transmembrane</keyword>
<proteinExistence type="inferred from homology"/>
<keyword evidence="4" id="KW-1003">Cell membrane</keyword>
<evidence type="ECO:0000256" key="6">
    <source>
        <dbReference type="ARBA" id="ARBA00022989"/>
    </source>
</evidence>
<evidence type="ECO:0000259" key="9">
    <source>
        <dbReference type="Pfam" id="PF01061"/>
    </source>
</evidence>
<dbReference type="STRING" id="121719.APZ00_06100"/>
<evidence type="ECO:0000256" key="7">
    <source>
        <dbReference type="ARBA" id="ARBA00023136"/>
    </source>
</evidence>
<evidence type="ECO:0000256" key="3">
    <source>
        <dbReference type="ARBA" id="ARBA00022448"/>
    </source>
</evidence>
<feature type="transmembrane region" description="Helical" evidence="8">
    <location>
        <begin position="71"/>
        <end position="91"/>
    </location>
</feature>